<feature type="transmembrane region" description="Helical" evidence="2">
    <location>
        <begin position="773"/>
        <end position="798"/>
    </location>
</feature>
<feature type="region of interest" description="Disordered" evidence="1">
    <location>
        <begin position="541"/>
        <end position="563"/>
    </location>
</feature>
<dbReference type="Proteomes" id="UP000182259">
    <property type="component" value="Chromosome I"/>
</dbReference>
<feature type="region of interest" description="Disordered" evidence="1">
    <location>
        <begin position="210"/>
        <end position="234"/>
    </location>
</feature>
<feature type="compositionally biased region" description="Low complexity" evidence="1">
    <location>
        <begin position="436"/>
        <end position="451"/>
    </location>
</feature>
<organism evidence="3 4">
    <name type="scientific">Sungouiella intermedia</name>
    <dbReference type="NCBI Taxonomy" id="45354"/>
    <lineage>
        <taxon>Eukaryota</taxon>
        <taxon>Fungi</taxon>
        <taxon>Dikarya</taxon>
        <taxon>Ascomycota</taxon>
        <taxon>Saccharomycotina</taxon>
        <taxon>Pichiomycetes</taxon>
        <taxon>Metschnikowiaceae</taxon>
        <taxon>Sungouiella</taxon>
    </lineage>
</organism>
<keyword evidence="2" id="KW-0472">Membrane</keyword>
<feature type="region of interest" description="Disordered" evidence="1">
    <location>
        <begin position="156"/>
        <end position="198"/>
    </location>
</feature>
<keyword evidence="2" id="KW-0812">Transmembrane</keyword>
<feature type="compositionally biased region" description="Polar residues" evidence="1">
    <location>
        <begin position="478"/>
        <end position="490"/>
    </location>
</feature>
<evidence type="ECO:0000256" key="1">
    <source>
        <dbReference type="SAM" id="MobiDB-lite"/>
    </source>
</evidence>
<dbReference type="EMBL" id="LT635764">
    <property type="protein sequence ID" value="SGZ49292.1"/>
    <property type="molecule type" value="Genomic_DNA"/>
</dbReference>
<reference evidence="3 4" key="1">
    <citation type="submission" date="2016-10" db="EMBL/GenBank/DDBJ databases">
        <authorList>
            <person name="de Groot N.N."/>
        </authorList>
    </citation>
    <scope>NUCLEOTIDE SEQUENCE [LARGE SCALE GENOMIC DNA]</scope>
    <source>
        <strain evidence="3 4">PYCC 4715</strain>
    </source>
</reference>
<evidence type="ECO:0000256" key="2">
    <source>
        <dbReference type="SAM" id="Phobius"/>
    </source>
</evidence>
<feature type="region of interest" description="Disordered" evidence="1">
    <location>
        <begin position="582"/>
        <end position="643"/>
    </location>
</feature>
<gene>
    <name evidence="3" type="ORF">SAMEA4029009_CIC11G00000000309</name>
</gene>
<feature type="compositionally biased region" description="Low complexity" evidence="1">
    <location>
        <begin position="326"/>
        <end position="358"/>
    </location>
</feature>
<evidence type="ECO:0000313" key="3">
    <source>
        <dbReference type="EMBL" id="SGZ49292.1"/>
    </source>
</evidence>
<feature type="compositionally biased region" description="Polar residues" evidence="1">
    <location>
        <begin position="246"/>
        <end position="260"/>
    </location>
</feature>
<feature type="compositionally biased region" description="Low complexity" evidence="1">
    <location>
        <begin position="621"/>
        <end position="631"/>
    </location>
</feature>
<keyword evidence="2" id="KW-1133">Transmembrane helix</keyword>
<protein>
    <submittedName>
        <fullName evidence="3">CIC11C00000000309</fullName>
    </submittedName>
</protein>
<accession>A0A1L0BCD5</accession>
<proteinExistence type="predicted"/>
<name>A0A1L0BCD5_9ASCO</name>
<sequence length="801" mass="87246">MLADDEKDTSVADNTTFNLTSSTWRNSIHGFFRGSSTSPDRSLRTGTAHVATAAVLGHNHQANSLKTSFATSNSGHGQGVVHLVRVNEFADSDSSQNSIYTEEEIRSAENIYAIIREYEDTLFFRFEEAFLSDSDGDGDEAATKATRFTEAPLLQKQKVNPLKPQANAEEKEVRGRSIGLGQRRASRQQPIPPPLPTTSQALSQLIASTRLSPPADPKASTDSPASKVSEKKESGVVATVLLPKTPNDQNFSIRTPSSPTYPEPNVTPLRSSLTKEENVVDIEETPLGSVDTPLDIMDSSEYPLDTTNCTEILLDSAERSKVNRDSLSSTTQSGGTRGSSTARGSGNSSNRSRGSHASRFSRGSMSTRDSRDFLSLSSRHSRDLLRHRSGHSLDFLGLSSRNSRDFITQTSHEHAGAIATGQGSTGHEKSTDDSFPDSSHTSLSLSSGELLTKLDPGRPNASPFLIEKLGSPERLRSTGESPVTLGSNRTSPRESANRHGSASEVLGLTAGIDSQSELPVMLYTVQDRESNNTRWSVYEKERRSLGFPQPPSQSYGGLRSGSNSARSISILSRSIDMPFADNVKSQSKPPGVPPTAANIRGLKSPQLSPRMADSAYRGTKGSSVYGSSVSSIQGRNSGRYDDNRVPHPGSILLKEDASVLVPNSVQQTRVPSPASSVNQDTVTKQHHHLSMTGHNEKSGQYWQTPSKANAMPWSKWLTMMVMGLVAVPIYFMLAFGFFDYGGYYEFSLDRTLNEKHDDVLVRYFRRYTRSQKVLSCIFGVFWIMVVLAMIGVGFGLAITRS</sequence>
<feature type="region of interest" description="Disordered" evidence="1">
    <location>
        <begin position="317"/>
        <end position="372"/>
    </location>
</feature>
<feature type="region of interest" description="Disordered" evidence="1">
    <location>
        <begin position="246"/>
        <end position="277"/>
    </location>
</feature>
<dbReference type="AlphaFoldDB" id="A0A1L0BCD5"/>
<feature type="region of interest" description="Disordered" evidence="1">
    <location>
        <begin position="418"/>
        <end position="501"/>
    </location>
</feature>
<feature type="transmembrane region" description="Helical" evidence="2">
    <location>
        <begin position="716"/>
        <end position="738"/>
    </location>
</feature>
<evidence type="ECO:0000313" key="4">
    <source>
        <dbReference type="Proteomes" id="UP000182259"/>
    </source>
</evidence>